<sequence length="80" mass="8750">MEIGVELPGPLTGRVVASHLPSGRAATTTHRGPYSELGAAHDAVHAWCAANGERISRVRWEVYGPDEPVPWVRVSWLLDH</sequence>
<organism evidence="2 3">
    <name type="scientific">Dactylosporangium darangshiense</name>
    <dbReference type="NCBI Taxonomy" id="579108"/>
    <lineage>
        <taxon>Bacteria</taxon>
        <taxon>Bacillati</taxon>
        <taxon>Actinomycetota</taxon>
        <taxon>Actinomycetes</taxon>
        <taxon>Micromonosporales</taxon>
        <taxon>Micromonosporaceae</taxon>
        <taxon>Dactylosporangium</taxon>
    </lineage>
</organism>
<dbReference type="EMBL" id="BAABAT010000036">
    <property type="protein sequence ID" value="GAA4259661.1"/>
    <property type="molecule type" value="Genomic_DNA"/>
</dbReference>
<dbReference type="InterPro" id="IPR011256">
    <property type="entry name" value="Reg_factor_effector_dom_sf"/>
</dbReference>
<feature type="domain" description="GyrI-like small molecule binding" evidence="1">
    <location>
        <begin position="2"/>
        <end position="67"/>
    </location>
</feature>
<evidence type="ECO:0000313" key="2">
    <source>
        <dbReference type="EMBL" id="GAA4259661.1"/>
    </source>
</evidence>
<dbReference type="SUPFAM" id="SSF55136">
    <property type="entry name" value="Probable bacterial effector-binding domain"/>
    <property type="match status" value="1"/>
</dbReference>
<accession>A0ABP8DMQ8</accession>
<protein>
    <recommendedName>
        <fullName evidence="1">GyrI-like small molecule binding domain-containing protein</fullName>
    </recommendedName>
</protein>
<evidence type="ECO:0000313" key="3">
    <source>
        <dbReference type="Proteomes" id="UP001500620"/>
    </source>
</evidence>
<dbReference type="InterPro" id="IPR029442">
    <property type="entry name" value="GyrI-like"/>
</dbReference>
<name>A0ABP8DMQ8_9ACTN</name>
<dbReference type="Pfam" id="PF06445">
    <property type="entry name" value="GyrI-like"/>
    <property type="match status" value="1"/>
</dbReference>
<gene>
    <name evidence="2" type="ORF">GCM10022255_085150</name>
</gene>
<evidence type="ECO:0000259" key="1">
    <source>
        <dbReference type="Pfam" id="PF06445"/>
    </source>
</evidence>
<reference evidence="3" key="1">
    <citation type="journal article" date="2019" name="Int. J. Syst. Evol. Microbiol.">
        <title>The Global Catalogue of Microorganisms (GCM) 10K type strain sequencing project: providing services to taxonomists for standard genome sequencing and annotation.</title>
        <authorList>
            <consortium name="The Broad Institute Genomics Platform"/>
            <consortium name="The Broad Institute Genome Sequencing Center for Infectious Disease"/>
            <person name="Wu L."/>
            <person name="Ma J."/>
        </authorList>
    </citation>
    <scope>NUCLEOTIDE SEQUENCE [LARGE SCALE GENOMIC DNA]</scope>
    <source>
        <strain evidence="3">JCM 17441</strain>
    </source>
</reference>
<proteinExistence type="predicted"/>
<dbReference type="RefSeq" id="WP_345136559.1">
    <property type="nucleotide sequence ID" value="NZ_BAABAT010000036.1"/>
</dbReference>
<dbReference type="Gene3D" id="3.20.80.10">
    <property type="entry name" value="Regulatory factor, effector binding domain"/>
    <property type="match status" value="1"/>
</dbReference>
<comment type="caution">
    <text evidence="2">The sequence shown here is derived from an EMBL/GenBank/DDBJ whole genome shotgun (WGS) entry which is preliminary data.</text>
</comment>
<keyword evidence="3" id="KW-1185">Reference proteome</keyword>
<dbReference type="Proteomes" id="UP001500620">
    <property type="component" value="Unassembled WGS sequence"/>
</dbReference>